<name>A0A9Q0E0N0_9TELE</name>
<dbReference type="AlphaFoldDB" id="A0A9Q0E0N0"/>
<feature type="region of interest" description="Disordered" evidence="1">
    <location>
        <begin position="23"/>
        <end position="80"/>
    </location>
</feature>
<gene>
    <name evidence="2" type="ORF">NHX12_001400</name>
</gene>
<dbReference type="Proteomes" id="UP001148018">
    <property type="component" value="Unassembled WGS sequence"/>
</dbReference>
<feature type="compositionally biased region" description="Polar residues" evidence="1">
    <location>
        <begin position="69"/>
        <end position="80"/>
    </location>
</feature>
<dbReference type="OrthoDB" id="8954071at2759"/>
<keyword evidence="3" id="KW-1185">Reference proteome</keyword>
<proteinExistence type="predicted"/>
<feature type="compositionally biased region" description="Polar residues" evidence="1">
    <location>
        <begin position="160"/>
        <end position="170"/>
    </location>
</feature>
<evidence type="ECO:0000256" key="1">
    <source>
        <dbReference type="SAM" id="MobiDB-lite"/>
    </source>
</evidence>
<protein>
    <submittedName>
        <fullName evidence="2">Uncharacterized protein</fullName>
    </submittedName>
</protein>
<evidence type="ECO:0000313" key="3">
    <source>
        <dbReference type="Proteomes" id="UP001148018"/>
    </source>
</evidence>
<comment type="caution">
    <text evidence="2">The sequence shown here is derived from an EMBL/GenBank/DDBJ whole genome shotgun (WGS) entry which is preliminary data.</text>
</comment>
<accession>A0A9Q0E0N0</accession>
<feature type="region of interest" description="Disordered" evidence="1">
    <location>
        <begin position="152"/>
        <end position="182"/>
    </location>
</feature>
<dbReference type="EMBL" id="JANIIK010000109">
    <property type="protein sequence ID" value="KAJ3597884.1"/>
    <property type="molecule type" value="Genomic_DNA"/>
</dbReference>
<evidence type="ECO:0000313" key="2">
    <source>
        <dbReference type="EMBL" id="KAJ3597884.1"/>
    </source>
</evidence>
<reference evidence="2" key="1">
    <citation type="submission" date="2022-07" db="EMBL/GenBank/DDBJ databases">
        <title>Chromosome-level genome of Muraenolepis orangiensis.</title>
        <authorList>
            <person name="Kim J."/>
        </authorList>
    </citation>
    <scope>NUCLEOTIDE SEQUENCE</scope>
    <source>
        <strain evidence="2">KU_S4_2022</strain>
        <tissue evidence="2">Muscle</tissue>
    </source>
</reference>
<organism evidence="2 3">
    <name type="scientific">Muraenolepis orangiensis</name>
    <name type="common">Patagonian moray cod</name>
    <dbReference type="NCBI Taxonomy" id="630683"/>
    <lineage>
        <taxon>Eukaryota</taxon>
        <taxon>Metazoa</taxon>
        <taxon>Chordata</taxon>
        <taxon>Craniata</taxon>
        <taxon>Vertebrata</taxon>
        <taxon>Euteleostomi</taxon>
        <taxon>Actinopterygii</taxon>
        <taxon>Neopterygii</taxon>
        <taxon>Teleostei</taxon>
        <taxon>Neoteleostei</taxon>
        <taxon>Acanthomorphata</taxon>
        <taxon>Zeiogadaria</taxon>
        <taxon>Gadariae</taxon>
        <taxon>Gadiformes</taxon>
        <taxon>Muraenolepidoidei</taxon>
        <taxon>Muraenolepididae</taxon>
        <taxon>Muraenolepis</taxon>
    </lineage>
</organism>
<sequence length="182" mass="20091">MRYPVEDRQDRPRSLRALCGCAAEGKGDKGSRSVAVGRADPLGYRESHTNHPYPAYSSPDRQIPPQPNGPTKTTDLQSIKETWLHSYPRGNHGATGDTSLAEELNIFFTRFEVAATESDPSPPTSSNSHILTVKEHDHTALTLKHLMSCRRQRRSSCSQLTAHGTLQPDVTGSPKHLENVKP</sequence>